<organism evidence="4">
    <name type="scientific">Heliothis virescens</name>
    <name type="common">Tobacco budworm moth</name>
    <dbReference type="NCBI Taxonomy" id="7102"/>
    <lineage>
        <taxon>Eukaryota</taxon>
        <taxon>Metazoa</taxon>
        <taxon>Ecdysozoa</taxon>
        <taxon>Arthropoda</taxon>
        <taxon>Hexapoda</taxon>
        <taxon>Insecta</taxon>
        <taxon>Pterygota</taxon>
        <taxon>Neoptera</taxon>
        <taxon>Endopterygota</taxon>
        <taxon>Lepidoptera</taxon>
        <taxon>Glossata</taxon>
        <taxon>Ditrysia</taxon>
        <taxon>Noctuoidea</taxon>
        <taxon>Noctuidae</taxon>
        <taxon>Heliothinae</taxon>
        <taxon>Heliothis</taxon>
    </lineage>
</organism>
<dbReference type="InterPro" id="IPR023614">
    <property type="entry name" value="Porin_dom_sf"/>
</dbReference>
<name>A0A2A4J844_HELVI</name>
<dbReference type="GO" id="GO:0005741">
    <property type="term" value="C:mitochondrial outer membrane"/>
    <property type="evidence" value="ECO:0007669"/>
    <property type="project" value="UniProtKB-SubCell"/>
</dbReference>
<keyword evidence="2" id="KW-0812">Transmembrane</keyword>
<comment type="subcellular location">
    <subcellularLocation>
        <location evidence="1">Mitochondrion outer membrane</location>
    </subcellularLocation>
</comment>
<comment type="caution">
    <text evidence="4">The sequence shown here is derived from an EMBL/GenBank/DDBJ whole genome shotgun (WGS) entry which is preliminary data.</text>
</comment>
<keyword evidence="3" id="KW-0496">Mitochondrion</keyword>
<dbReference type="EMBL" id="NWSH01002675">
    <property type="protein sequence ID" value="PCG67694.1"/>
    <property type="molecule type" value="Genomic_DNA"/>
</dbReference>
<evidence type="ECO:0000256" key="1">
    <source>
        <dbReference type="ARBA" id="ARBA00004294"/>
    </source>
</evidence>
<gene>
    <name evidence="4" type="ORF">B5V51_6052</name>
</gene>
<keyword evidence="3" id="KW-1000">Mitochondrion outer membrane</keyword>
<accession>A0A2A4J844</accession>
<evidence type="ECO:0000313" key="4">
    <source>
        <dbReference type="EMBL" id="PCG67694.1"/>
    </source>
</evidence>
<keyword evidence="2" id="KW-1134">Transmembrane beta strand</keyword>
<evidence type="ECO:0000256" key="2">
    <source>
        <dbReference type="ARBA" id="ARBA00022452"/>
    </source>
</evidence>
<proteinExistence type="predicted"/>
<dbReference type="Gene3D" id="2.40.160.10">
    <property type="entry name" value="Porin"/>
    <property type="match status" value="1"/>
</dbReference>
<keyword evidence="2" id="KW-0472">Membrane</keyword>
<reference evidence="4" key="1">
    <citation type="submission" date="2017-09" db="EMBL/GenBank/DDBJ databases">
        <title>Contemporary evolution of a Lepidopteran species, Heliothis virescens, in response to modern agricultural practices.</title>
        <authorList>
            <person name="Fritz M.L."/>
            <person name="Deyonke A.M."/>
            <person name="Papanicolaou A."/>
            <person name="Micinski S."/>
            <person name="Westbrook J."/>
            <person name="Gould F."/>
        </authorList>
    </citation>
    <scope>NUCLEOTIDE SEQUENCE [LARGE SCALE GENOMIC DNA]</scope>
    <source>
        <strain evidence="4">HvINT-</strain>
        <tissue evidence="4">Whole body</tissue>
    </source>
</reference>
<sequence length="77" mass="8256">MLEVGFVVRRAVATLAYEWHTEEWTVRGSADSDGLVGATLQRSLGGQNAKLACAISALLNHPNDKFRLGFGITAAII</sequence>
<dbReference type="AlphaFoldDB" id="A0A2A4J844"/>
<evidence type="ECO:0000256" key="3">
    <source>
        <dbReference type="ARBA" id="ARBA00022787"/>
    </source>
</evidence>
<protein>
    <submittedName>
        <fullName evidence="4">Uncharacterized protein</fullName>
    </submittedName>
</protein>